<protein>
    <submittedName>
        <fullName evidence="1">Uncharacterized protein</fullName>
    </submittedName>
</protein>
<sequence>MVALAFAGTSAMAQGSVTVPRAASPAAEVSQTIGISKVSVNYSRPSVNGRTGKIWGQLVPYGYTNLGFGNGGDNPWRAGANENTVITFSHDVKVEGKDLAAGAYGLHIAVFENGDAEIIFSENTTSWGSYFYLQSEDALRVKVKSADHAFTESLTYSFADLTPNSANLVLDWENKRFPINIAFDVHDIVVENAKNELRSTAGFGFQGPLSAAQYLASNNIQLDQALTWANQAIALQKNANTLGLKGQILFASNKNEEAYAAMDEMVDHPTAQPNNFYNYGVQLLTKDEDDRALSLFEKMNKRFENNVFAQHGLARAYSAKGNFKKALKFERMALNNPGLPPGNGPAIQNFINKLEKGEDINP</sequence>
<dbReference type="EMBL" id="MDGQ01000003">
    <property type="protein sequence ID" value="OEK06604.1"/>
    <property type="molecule type" value="Genomic_DNA"/>
</dbReference>
<reference evidence="1 2" key="1">
    <citation type="submission" date="2016-08" db="EMBL/GenBank/DDBJ databases">
        <title>Draft genome of Fabibacter sp. strain SK-8.</title>
        <authorList>
            <person name="Wong S.-K."/>
            <person name="Hamasaki K."/>
            <person name="Yoshizawa S."/>
        </authorList>
    </citation>
    <scope>NUCLEOTIDE SEQUENCE [LARGE SCALE GENOMIC DNA]</scope>
    <source>
        <strain evidence="1 2">SK-8</strain>
    </source>
</reference>
<dbReference type="Gene3D" id="1.25.40.10">
    <property type="entry name" value="Tetratricopeptide repeat domain"/>
    <property type="match status" value="1"/>
</dbReference>
<dbReference type="SUPFAM" id="SSF48452">
    <property type="entry name" value="TPR-like"/>
    <property type="match status" value="1"/>
</dbReference>
<dbReference type="Proteomes" id="UP000095552">
    <property type="component" value="Unassembled WGS sequence"/>
</dbReference>
<evidence type="ECO:0000313" key="1">
    <source>
        <dbReference type="EMBL" id="OEK06604.1"/>
    </source>
</evidence>
<evidence type="ECO:0000313" key="2">
    <source>
        <dbReference type="Proteomes" id="UP000095552"/>
    </source>
</evidence>
<proteinExistence type="predicted"/>
<dbReference type="InterPro" id="IPR021314">
    <property type="entry name" value="DUF2911"/>
</dbReference>
<dbReference type="STRING" id="1563681.BFP71_02745"/>
<accession>A0A1E5T5E3</accession>
<dbReference type="InterPro" id="IPR011990">
    <property type="entry name" value="TPR-like_helical_dom_sf"/>
</dbReference>
<dbReference type="Pfam" id="PF11138">
    <property type="entry name" value="DUF2911"/>
    <property type="match status" value="1"/>
</dbReference>
<comment type="caution">
    <text evidence="1">The sequence shown here is derived from an EMBL/GenBank/DDBJ whole genome shotgun (WGS) entry which is preliminary data.</text>
</comment>
<gene>
    <name evidence="1" type="ORF">BFP71_02745</name>
</gene>
<keyword evidence="2" id="KW-1185">Reference proteome</keyword>
<organism evidence="1 2">
    <name type="scientific">Roseivirga misakiensis</name>
    <dbReference type="NCBI Taxonomy" id="1563681"/>
    <lineage>
        <taxon>Bacteria</taxon>
        <taxon>Pseudomonadati</taxon>
        <taxon>Bacteroidota</taxon>
        <taxon>Cytophagia</taxon>
        <taxon>Cytophagales</taxon>
        <taxon>Roseivirgaceae</taxon>
        <taxon>Roseivirga</taxon>
    </lineage>
</organism>
<dbReference type="AlphaFoldDB" id="A0A1E5T5E3"/>
<name>A0A1E5T5E3_9BACT</name>